<dbReference type="Proteomes" id="UP000298493">
    <property type="component" value="Unassembled WGS sequence"/>
</dbReference>
<evidence type="ECO:0000256" key="1">
    <source>
        <dbReference type="SAM" id="MobiDB-lite"/>
    </source>
</evidence>
<feature type="compositionally biased region" description="Basic and acidic residues" evidence="1">
    <location>
        <begin position="148"/>
        <end position="157"/>
    </location>
</feature>
<feature type="region of interest" description="Disordered" evidence="1">
    <location>
        <begin position="148"/>
        <end position="198"/>
    </location>
</feature>
<accession>A0A4Z1P8J3</accession>
<reference evidence="2 3" key="1">
    <citation type="submission" date="2019-04" db="EMBL/GenBank/DDBJ databases">
        <title>High contiguity whole genome sequence and gene annotation resource for two Venturia nashicola isolates.</title>
        <authorList>
            <person name="Prokchorchik M."/>
            <person name="Won K."/>
            <person name="Lee Y."/>
            <person name="Choi E.D."/>
            <person name="Segonzac C."/>
            <person name="Sohn K.H."/>
        </authorList>
    </citation>
    <scope>NUCLEOTIDE SEQUENCE [LARGE SCALE GENOMIC DNA]</scope>
    <source>
        <strain evidence="2 3">PRI2</strain>
    </source>
</reference>
<name>A0A4Z1P8J3_9PEZI</name>
<feature type="compositionally biased region" description="Low complexity" evidence="1">
    <location>
        <begin position="159"/>
        <end position="171"/>
    </location>
</feature>
<organism evidence="2 3">
    <name type="scientific">Venturia nashicola</name>
    <dbReference type="NCBI Taxonomy" id="86259"/>
    <lineage>
        <taxon>Eukaryota</taxon>
        <taxon>Fungi</taxon>
        <taxon>Dikarya</taxon>
        <taxon>Ascomycota</taxon>
        <taxon>Pezizomycotina</taxon>
        <taxon>Dothideomycetes</taxon>
        <taxon>Pleosporomycetidae</taxon>
        <taxon>Venturiales</taxon>
        <taxon>Venturiaceae</taxon>
        <taxon>Venturia</taxon>
    </lineage>
</organism>
<keyword evidence="3" id="KW-1185">Reference proteome</keyword>
<proteinExistence type="predicted"/>
<dbReference type="AlphaFoldDB" id="A0A4Z1P8J3"/>
<comment type="caution">
    <text evidence="2">The sequence shown here is derived from an EMBL/GenBank/DDBJ whole genome shotgun (WGS) entry which is preliminary data.</text>
</comment>
<evidence type="ECO:0000313" key="3">
    <source>
        <dbReference type="Proteomes" id="UP000298493"/>
    </source>
</evidence>
<sequence>MSLEGWEIKCDFCPFCAGWPLAPGEFVLLGSQVHSRSNSFSAPLSRRSSLTTPVSIARRDSKDGRLTRSDSVSSYTSPQNGRSALGALAALKSPVAATSEKNRAMNQRVDNYVITVPENVIDLRQTRRTSTGGWGRVGRWNFMPEDIHEDPVEDIRRGSYSTSSSQSQSHSPRVKAQKGPSVWKKAKRRSQDFTQYFR</sequence>
<gene>
    <name evidence="2" type="ORF">E6O75_ATG04010</name>
</gene>
<feature type="compositionally biased region" description="Polar residues" evidence="1">
    <location>
        <begin position="69"/>
        <end position="80"/>
    </location>
</feature>
<protein>
    <submittedName>
        <fullName evidence="2">Uncharacterized protein</fullName>
    </submittedName>
</protein>
<evidence type="ECO:0000313" key="2">
    <source>
        <dbReference type="EMBL" id="TID24805.1"/>
    </source>
</evidence>
<dbReference type="EMBL" id="SNSC02000004">
    <property type="protein sequence ID" value="TID24805.1"/>
    <property type="molecule type" value="Genomic_DNA"/>
</dbReference>
<feature type="region of interest" description="Disordered" evidence="1">
    <location>
        <begin position="61"/>
        <end position="80"/>
    </location>
</feature>